<sequence length="211" mass="24160">YNVSNILAAIGVGLAEKVDIDKIQLGIRKVSHIPGRFETIACGQDFWVVVDFAHTPDALNRLLETSRRLQPRRIITVFGCGGDRDKMKRFPMGRIAATLSNYIIITSDNTRREDPMAIARQIEEGVCSIRNNERSKDEDIDISQKYEIILDRYEAIERAVFMAESKDMIVIAGKGHEQYLTIGPKRIPFDDRQVARKILYNRKPAYYEEVI</sequence>
<dbReference type="GO" id="GO:0016881">
    <property type="term" value="F:acid-amino acid ligase activity"/>
    <property type="evidence" value="ECO:0007669"/>
    <property type="project" value="InterPro"/>
</dbReference>
<proteinExistence type="predicted"/>
<evidence type="ECO:0000313" key="2">
    <source>
        <dbReference type="EMBL" id="GAH74721.1"/>
    </source>
</evidence>
<dbReference type="PANTHER" id="PTHR23135">
    <property type="entry name" value="MUR LIGASE FAMILY MEMBER"/>
    <property type="match status" value="1"/>
</dbReference>
<name>X1HX31_9ZZZZ</name>
<dbReference type="EMBL" id="BARU01032779">
    <property type="protein sequence ID" value="GAH74721.1"/>
    <property type="molecule type" value="Genomic_DNA"/>
</dbReference>
<dbReference type="Pfam" id="PF02875">
    <property type="entry name" value="Mur_ligase_C"/>
    <property type="match status" value="1"/>
</dbReference>
<evidence type="ECO:0000259" key="1">
    <source>
        <dbReference type="Pfam" id="PF02875"/>
    </source>
</evidence>
<reference evidence="2" key="1">
    <citation type="journal article" date="2014" name="Front. Microbiol.">
        <title>High frequency of phylogenetically diverse reductive dehalogenase-homologous genes in deep subseafloor sedimentary metagenomes.</title>
        <authorList>
            <person name="Kawai M."/>
            <person name="Futagami T."/>
            <person name="Toyoda A."/>
            <person name="Takaki Y."/>
            <person name="Nishi S."/>
            <person name="Hori S."/>
            <person name="Arai W."/>
            <person name="Tsubouchi T."/>
            <person name="Morono Y."/>
            <person name="Uchiyama I."/>
            <person name="Ito T."/>
            <person name="Fujiyama A."/>
            <person name="Inagaki F."/>
            <person name="Takami H."/>
        </authorList>
    </citation>
    <scope>NUCLEOTIDE SEQUENCE</scope>
    <source>
        <strain evidence="2">Expedition CK06-06</strain>
    </source>
</reference>
<dbReference type="PANTHER" id="PTHR23135:SF4">
    <property type="entry name" value="UDP-N-ACETYLMURAMOYL-L-ALANYL-D-GLUTAMATE--2,6-DIAMINOPIMELATE LIGASE MURE HOMOLOG, CHLOROPLASTIC"/>
    <property type="match status" value="1"/>
</dbReference>
<dbReference type="InterPro" id="IPR036615">
    <property type="entry name" value="Mur_ligase_C_dom_sf"/>
</dbReference>
<dbReference type="Gene3D" id="3.90.190.20">
    <property type="entry name" value="Mur ligase, C-terminal domain"/>
    <property type="match status" value="1"/>
</dbReference>
<gene>
    <name evidence="2" type="ORF">S03H2_51650</name>
</gene>
<organism evidence="2">
    <name type="scientific">marine sediment metagenome</name>
    <dbReference type="NCBI Taxonomy" id="412755"/>
    <lineage>
        <taxon>unclassified sequences</taxon>
        <taxon>metagenomes</taxon>
        <taxon>ecological metagenomes</taxon>
    </lineage>
</organism>
<feature type="domain" description="Mur ligase C-terminal" evidence="1">
    <location>
        <begin position="35"/>
        <end position="175"/>
    </location>
</feature>
<accession>X1HX31</accession>
<dbReference type="InterPro" id="IPR004101">
    <property type="entry name" value="Mur_ligase_C"/>
</dbReference>
<comment type="caution">
    <text evidence="2">The sequence shown here is derived from an EMBL/GenBank/DDBJ whole genome shotgun (WGS) entry which is preliminary data.</text>
</comment>
<dbReference type="AlphaFoldDB" id="X1HX31"/>
<protein>
    <recommendedName>
        <fullName evidence="1">Mur ligase C-terminal domain-containing protein</fullName>
    </recommendedName>
</protein>
<dbReference type="SUPFAM" id="SSF53244">
    <property type="entry name" value="MurD-like peptide ligases, peptide-binding domain"/>
    <property type="match status" value="1"/>
</dbReference>
<feature type="non-terminal residue" evidence="2">
    <location>
        <position position="1"/>
    </location>
</feature>